<proteinExistence type="predicted"/>
<name>A0A3Q0JHI3_DIACI</name>
<accession>A0A3Q0JHI3</accession>
<protein>
    <submittedName>
        <fullName evidence="2">Uncharacterized protein LOC103521338</fullName>
    </submittedName>
</protein>
<dbReference type="RefSeq" id="XP_026687877.1">
    <property type="nucleotide sequence ID" value="XM_026832076.1"/>
</dbReference>
<dbReference type="GeneID" id="103521338"/>
<reference evidence="2" key="1">
    <citation type="submission" date="2025-08" db="UniProtKB">
        <authorList>
            <consortium name="RefSeq"/>
        </authorList>
    </citation>
    <scope>IDENTIFICATION</scope>
</reference>
<evidence type="ECO:0000313" key="2">
    <source>
        <dbReference type="RefSeq" id="XP_026687877.1"/>
    </source>
</evidence>
<dbReference type="PANTHER" id="PTHR33332">
    <property type="entry name" value="REVERSE TRANSCRIPTASE DOMAIN-CONTAINING PROTEIN"/>
    <property type="match status" value="1"/>
</dbReference>
<gene>
    <name evidence="2" type="primary">LOC103521338</name>
</gene>
<sequence length="1515" mass="175994">MFPNSLNKVEHMAAIEKTLDNNPVTPKHTKILCSRLVELIHCSFQTSVDVDINFGDVNGTNTKHEKTVTIVNDTEQIFLFTIAKFQLGEAKEEALSKFYIETENEERNFTLLAGGSHDVKLKFYCKLLNCYHYDYYELSFQILDDFSWSDNIEEQESSEVKSFVNNRNRSKKTKVTWSKNSTPKASDKTIKHNLINKLEEIKLNIVTLQVCEKRNKMIKHIKKAIKLNLSGVCMSPKVYANKQIIKLQSSQKKSLKIFNDSMKKSAYIQINTDDSNCPIQFNCSCEILKPMSSISLTISLKLDRFVSEYYYKRVYISVLDHEPLMVDIYACYHIKYNIEHIDSMDHFHDFLKVRAAEDNVNDEAETSDTNFSFLKTFEDVQELHDSQNLVECVSVLENFFHLDAEQYFTSIQPNILNLNKYANKKQFVVKNKLNIDLFVIWNKDISNRFTIDPMSAFIDEHSYAVFNVEYTPDVQERFQVSKLDCTVYYGDQRINIELNQGKYEKRNQRLNYFLPYSSYIKLCAHSFSNGHSWIPKYSINQEQLIFQFLLNNNKQTSMAYSSILIKNCGFLPLLYSIDEIKGKYYDFETHPKCNYIKYNKNQENFHIIYAFLKVKKSLPVSWVKQNFTICLNTDAIYNEKKSFAIYSDDDVQLSLPKCLMDERNIIPEQCEPVLEEQEIFVENQHTTPRSSLPPKVDVNKISLYKTVASKSLFASKVASVFENQMRNIESNIKPPCWDNDITDYNVVTFPHIHPGCCISVNIPFYNPSQHTILYEFELINNVDSWPYSENVFSLDRTNGPLFSNQFVEIRCTFHPRQCQEYSQFLKCKPTCFLSDVQMPEMFFLLRGNSVECEILCEPEHMDLGQVQSQFHIEGFFQIQNIQTSRVNFLLRCTIESDGQKIDEYNLDKMDSQYSTSLDTNGTYESNNNTIKSCQKKNKIILVNSESIRNYEDLVRKLDLVKDNTDLHKSNVAAISIPKEESTNNIEKSETSNELTKIKYVDGLAASSSFKRLGSLRNDFIILYPTIDMLGPNEYKIIEFVYHPFTSGQCRLNIQLFTLENELDITSELKYDETRCIDLLSIQYNCFDSYVEIVDVNLSKNGGSKCYSSYDYYFDFLKIPSLNEKLKPKEITRLDHTFNLPNFEAGKDVIFELLLRNITSASNFHMININHGICSGCYAKQQYPNNEHSNVRLCKHFEKYVHIEPNLVTFEDETSRGVTFSINYGTEEFSHFIRRTTGCNVTEYHTTFCIYVNNSCHSMCVVQKYIHLVIRFSTITRNKAECDRFLLPMDVSVRHQQTMRCDFVSAVRLLNDDLEYIRIWTGAHGILPNPNKFQAIVVGSEKRLPRVDLTTGQLSFNGTTIPYSNNVKNLGVIIDSTLSWESHINNVTKKCFFSFHSLNLLRRILPFNVRKLVCSTLILPIIEYADNVYIGMTKELQTKVQRYSLQISKQEDLFWYLIQKSKEITEVPNDTYEAMSKTSHNDCTHAISIAEDICASLFEKILYRNVSFLQQCSVLG</sequence>
<dbReference type="PaxDb" id="121845-A0A3Q0JHI3"/>
<organism evidence="1 2">
    <name type="scientific">Diaphorina citri</name>
    <name type="common">Asian citrus psyllid</name>
    <dbReference type="NCBI Taxonomy" id="121845"/>
    <lineage>
        <taxon>Eukaryota</taxon>
        <taxon>Metazoa</taxon>
        <taxon>Ecdysozoa</taxon>
        <taxon>Arthropoda</taxon>
        <taxon>Hexapoda</taxon>
        <taxon>Insecta</taxon>
        <taxon>Pterygota</taxon>
        <taxon>Neoptera</taxon>
        <taxon>Paraneoptera</taxon>
        <taxon>Hemiptera</taxon>
        <taxon>Sternorrhyncha</taxon>
        <taxon>Psylloidea</taxon>
        <taxon>Psyllidae</taxon>
        <taxon>Diaphorininae</taxon>
        <taxon>Diaphorina</taxon>
    </lineage>
</organism>
<evidence type="ECO:0000313" key="1">
    <source>
        <dbReference type="Proteomes" id="UP000079169"/>
    </source>
</evidence>
<dbReference type="KEGG" id="dci:103521338"/>
<keyword evidence="1" id="KW-1185">Reference proteome</keyword>
<dbReference type="Proteomes" id="UP000079169">
    <property type="component" value="Unplaced"/>
</dbReference>